<keyword evidence="2" id="KW-1185">Reference proteome</keyword>
<organism evidence="1 2">
    <name type="scientific">Mariniphaga sediminis</name>
    <dbReference type="NCBI Taxonomy" id="1628158"/>
    <lineage>
        <taxon>Bacteria</taxon>
        <taxon>Pseudomonadati</taxon>
        <taxon>Bacteroidota</taxon>
        <taxon>Bacteroidia</taxon>
        <taxon>Marinilabiliales</taxon>
        <taxon>Prolixibacteraceae</taxon>
        <taxon>Mariniphaga</taxon>
    </lineage>
</organism>
<comment type="caution">
    <text evidence="1">The sequence shown here is derived from an EMBL/GenBank/DDBJ whole genome shotgun (WGS) entry which is preliminary data.</text>
</comment>
<dbReference type="Proteomes" id="UP000266441">
    <property type="component" value="Unassembled WGS sequence"/>
</dbReference>
<dbReference type="AlphaFoldDB" id="A0A399D4X7"/>
<reference evidence="1 2" key="1">
    <citation type="journal article" date="2015" name="Int. J. Syst. Evol. Microbiol.">
        <title>Mariniphaga sediminis sp. nov., isolated from coastal sediment.</title>
        <authorList>
            <person name="Wang F.Q."/>
            <person name="Shen Q.Y."/>
            <person name="Chen G.J."/>
            <person name="Du Z.J."/>
        </authorList>
    </citation>
    <scope>NUCLEOTIDE SEQUENCE [LARGE SCALE GENOMIC DNA]</scope>
    <source>
        <strain evidence="1 2">SY21</strain>
    </source>
</reference>
<evidence type="ECO:0000313" key="1">
    <source>
        <dbReference type="EMBL" id="RIH66964.1"/>
    </source>
</evidence>
<sequence length="984" mass="111494">MKQLFTIGLFIIVAALLSTHCSYKTKTESGNAVAFGDSIYMQSLPPQPDETAWKFIDELKAPMWTEHEWESKLPASGQADLSGGVILKKEFPDPKGYLETAYEDLRLFLAAGDVPTGSGEYLIEFLSSSDLTGEAFRLEVNASNCRLWAGDVEGIRRGIFYLEDEMLRLRAPFLPLGTMEKEPAIKSRISRCFFGPIKRPPAMRDELMDAVDYYPDNYLNRLAHEGVNGLWLTIEFRDLVSTRFTPDNGKDAEQRLKKLSRTVEKCLRYGIKTYIFCIEPRAWEANDPVLTDFPELGGHKSGNRSFFCPLGKEADEYLYESVNKIFKAVPELGGIINITHGERATTCLSAVSSFSDHTGRINCPRCSDKEPWEILYASLSSMQRGMHDVNPDAELISWLYMPQPQRFHPGDVYKLGNWVYDLPVHTPKGVVLQFNFESGVEMEVFGKKLVGGDYWISKPGPSDRFEDIARIAREHDTRMSAKIQTGNSHELATVPFVPVPSLLYEKFAAMQNLGVTHTMLCWYFGNYPGLMNKAAGELSMKPFPENETEFLGQLASVYWKNEDVPKVVEAWKHFSSGYENYPLTNHFQYYGPMHDGPVWPLLLKPADAPLAPTWQIGSSTTLKPWPPSGDRVGECIGGVLTLEEVVELCRRMTTSWDKGVEIFKEMEMNYLGERERMLDIGVAKALGIQFRSGYNILNFYLLREKMLRMEGMERLEILNQLTDIIEEEIALDEQLLALCKEDSRLGFHSEAEGYKYFPEKIEWRMAELKKVLENDVPAFEKIIKKGELLFPEYTGKRPEGAIANCIQISDVSPDATIQVPSGLQWQELNEGADTAQLQWASARDSEALYVWVTDKTPSNQASLENPVSNVRIKVEPGRLYPAFHFSFHKMTEENAGDPVRNLGYSLVYTAGFREVEAEGQKYVVARIPFRILRTEPAKNKPLRVDVIVQKSGEGKCSWRPDNPLTPRLILGNDNPADLGWLIFN</sequence>
<proteinExistence type="predicted"/>
<gene>
    <name evidence="1" type="ORF">D1164_00595</name>
</gene>
<dbReference type="EMBL" id="QWET01000001">
    <property type="protein sequence ID" value="RIH66964.1"/>
    <property type="molecule type" value="Genomic_DNA"/>
</dbReference>
<name>A0A399D4X7_9BACT</name>
<protein>
    <submittedName>
        <fullName evidence="1">Uncharacterized protein</fullName>
    </submittedName>
</protein>
<accession>A0A399D4X7</accession>
<dbReference type="RefSeq" id="WP_119347990.1">
    <property type="nucleotide sequence ID" value="NZ_QWET01000001.1"/>
</dbReference>
<dbReference type="OrthoDB" id="613827at2"/>
<evidence type="ECO:0000313" key="2">
    <source>
        <dbReference type="Proteomes" id="UP000266441"/>
    </source>
</evidence>